<keyword evidence="1" id="KW-0805">Transcription regulation</keyword>
<dbReference type="Pfam" id="PF01022">
    <property type="entry name" value="HTH_5"/>
    <property type="match status" value="1"/>
</dbReference>
<reference evidence="5 6" key="1">
    <citation type="submission" date="2011-12" db="EMBL/GenBank/DDBJ databases">
        <title>Whole genome shotgun sequence of Gordonia effusa NBRC 100432.</title>
        <authorList>
            <person name="Yoshida I."/>
            <person name="Takarada H."/>
            <person name="Hosoyama A."/>
            <person name="Tsuchikane K."/>
            <person name="Katsumata H."/>
            <person name="Yamazaki S."/>
            <person name="Fujita N."/>
        </authorList>
    </citation>
    <scope>NUCLEOTIDE SEQUENCE [LARGE SCALE GENOMIC DNA]</scope>
    <source>
        <strain evidence="5 6">NBRC 100432</strain>
    </source>
</reference>
<dbReference type="STRING" id="1077974.GOEFS_063_00040"/>
<dbReference type="PRINTS" id="PR00778">
    <property type="entry name" value="HTHARSR"/>
</dbReference>
<dbReference type="NCBIfam" id="NF033788">
    <property type="entry name" value="HTH_metalloreg"/>
    <property type="match status" value="1"/>
</dbReference>
<keyword evidence="2" id="KW-0238">DNA-binding</keyword>
<sequence>MPKALPVIDISAPICCAPISASPPMSEGSAVELALRLKALADPARIRIVSILMNADDVRSGDLAAQLGLSEATISHHLSQLRKAGLVSSERRGMSVHSSANRDALDALRSVLNTCC</sequence>
<dbReference type="SMART" id="SM00418">
    <property type="entry name" value="HTH_ARSR"/>
    <property type="match status" value="1"/>
</dbReference>
<dbReference type="SMART" id="SM00419">
    <property type="entry name" value="HTH_CRP"/>
    <property type="match status" value="1"/>
</dbReference>
<dbReference type="OrthoDB" id="9798835at2"/>
<proteinExistence type="predicted"/>
<dbReference type="Gene3D" id="1.10.10.10">
    <property type="entry name" value="Winged helix-like DNA-binding domain superfamily/Winged helix DNA-binding domain"/>
    <property type="match status" value="1"/>
</dbReference>
<dbReference type="RefSeq" id="WP_007318066.1">
    <property type="nucleotide sequence ID" value="NZ_BAEH01000063.1"/>
</dbReference>
<dbReference type="CDD" id="cd00090">
    <property type="entry name" value="HTH_ARSR"/>
    <property type="match status" value="1"/>
</dbReference>
<feature type="domain" description="HTH arsR-type" evidence="4">
    <location>
        <begin position="25"/>
        <end position="116"/>
    </location>
</feature>
<evidence type="ECO:0000256" key="1">
    <source>
        <dbReference type="ARBA" id="ARBA00023015"/>
    </source>
</evidence>
<name>H0R0X9_9ACTN</name>
<dbReference type="SUPFAM" id="SSF46785">
    <property type="entry name" value="Winged helix' DNA-binding domain"/>
    <property type="match status" value="1"/>
</dbReference>
<gene>
    <name evidence="5" type="ORF">GOEFS_063_00040</name>
</gene>
<dbReference type="InterPro" id="IPR036388">
    <property type="entry name" value="WH-like_DNA-bd_sf"/>
</dbReference>
<dbReference type="PROSITE" id="PS50987">
    <property type="entry name" value="HTH_ARSR_2"/>
    <property type="match status" value="1"/>
</dbReference>
<evidence type="ECO:0000313" key="5">
    <source>
        <dbReference type="EMBL" id="GAB18730.1"/>
    </source>
</evidence>
<dbReference type="GO" id="GO:0003677">
    <property type="term" value="F:DNA binding"/>
    <property type="evidence" value="ECO:0007669"/>
    <property type="project" value="UniProtKB-KW"/>
</dbReference>
<dbReference type="InterPro" id="IPR012318">
    <property type="entry name" value="HTH_CRP"/>
</dbReference>
<dbReference type="InterPro" id="IPR048226">
    <property type="entry name" value="Rv2640c-like"/>
</dbReference>
<keyword evidence="6" id="KW-1185">Reference proteome</keyword>
<dbReference type="EMBL" id="BAEH01000063">
    <property type="protein sequence ID" value="GAB18730.1"/>
    <property type="molecule type" value="Genomic_DNA"/>
</dbReference>
<evidence type="ECO:0000256" key="2">
    <source>
        <dbReference type="ARBA" id="ARBA00023125"/>
    </source>
</evidence>
<dbReference type="GO" id="GO:0003700">
    <property type="term" value="F:DNA-binding transcription factor activity"/>
    <property type="evidence" value="ECO:0007669"/>
    <property type="project" value="InterPro"/>
</dbReference>
<dbReference type="Proteomes" id="UP000035034">
    <property type="component" value="Unassembled WGS sequence"/>
</dbReference>
<dbReference type="PANTHER" id="PTHR33154:SF18">
    <property type="entry name" value="ARSENICAL RESISTANCE OPERON REPRESSOR"/>
    <property type="match status" value="1"/>
</dbReference>
<dbReference type="InterPro" id="IPR001845">
    <property type="entry name" value="HTH_ArsR_DNA-bd_dom"/>
</dbReference>
<dbReference type="AlphaFoldDB" id="H0R0X9"/>
<dbReference type="eggNOG" id="COG0640">
    <property type="taxonomic scope" value="Bacteria"/>
</dbReference>
<dbReference type="InterPro" id="IPR011991">
    <property type="entry name" value="ArsR-like_HTH"/>
</dbReference>
<dbReference type="NCBIfam" id="NF041413">
    <property type="entry name" value="ArsR_Rv2640c_fam"/>
    <property type="match status" value="1"/>
</dbReference>
<evidence type="ECO:0000313" key="6">
    <source>
        <dbReference type="Proteomes" id="UP000035034"/>
    </source>
</evidence>
<comment type="caution">
    <text evidence="5">The sequence shown here is derived from an EMBL/GenBank/DDBJ whole genome shotgun (WGS) entry which is preliminary data.</text>
</comment>
<evidence type="ECO:0000256" key="3">
    <source>
        <dbReference type="ARBA" id="ARBA00023163"/>
    </source>
</evidence>
<organism evidence="5 6">
    <name type="scientific">Gordonia effusa NBRC 100432</name>
    <dbReference type="NCBI Taxonomy" id="1077974"/>
    <lineage>
        <taxon>Bacteria</taxon>
        <taxon>Bacillati</taxon>
        <taxon>Actinomycetota</taxon>
        <taxon>Actinomycetes</taxon>
        <taxon>Mycobacteriales</taxon>
        <taxon>Gordoniaceae</taxon>
        <taxon>Gordonia</taxon>
    </lineage>
</organism>
<dbReference type="InterPro" id="IPR051081">
    <property type="entry name" value="HTH_MetalResp_TranReg"/>
</dbReference>
<accession>H0R0X9</accession>
<keyword evidence="3" id="KW-0804">Transcription</keyword>
<dbReference type="InterPro" id="IPR036390">
    <property type="entry name" value="WH_DNA-bd_sf"/>
</dbReference>
<protein>
    <submittedName>
        <fullName evidence="5">Putative ArsR family transcriptional regulator</fullName>
    </submittedName>
</protein>
<dbReference type="PANTHER" id="PTHR33154">
    <property type="entry name" value="TRANSCRIPTIONAL REGULATOR, ARSR FAMILY"/>
    <property type="match status" value="1"/>
</dbReference>
<evidence type="ECO:0000259" key="4">
    <source>
        <dbReference type="PROSITE" id="PS50987"/>
    </source>
</evidence>